<evidence type="ECO:0000313" key="3">
    <source>
        <dbReference type="Proteomes" id="UP001057375"/>
    </source>
</evidence>
<comment type="caution">
    <text evidence="2">The sequence shown here is derived from an EMBL/GenBank/DDBJ whole genome shotgun (WGS) entry which is preliminary data.</text>
</comment>
<sequence>MSETEDVLEILYETENSTQLVPEYLCIKEWNYFVARVISKDIFKNDKQLSKFMEYISHYSSLRSPFICPLLAVEHSVGEDDVILQFQDPGCSLALFISRIQARSSYSAPKTTKQGAHFSPFFSLSDEDGSDEFDSIQYQSDPSQGISIHSSNPESHNRNLSIFRFSNSFRMSPLSAALVSLSILRASVHLEHKHSCFEATNIFLSLDTTQEKEVLHSFSLDPNIELCLGDEHMQRRQDIKDKDNFLSKLQSKEDQSQMYSPSTSVSPDPVDPEPSSPFSSLIHHYSSALTGWFQLFTQPSTPDWLLNSVRNSWRVNGGNVSIVGSGQLFGAESVPCVIRVCKCGVAGVGGCGVAENISVNECWSICSCLFSPLRGVHDGIGELFAKRAQDRARVDREDMEKRRVQKLEEERESKRILEQEREREMSYSDSHLGQEDSYDPSPLHESTVIGAEYVIEHNGGIQEGELSEISVSRDHEEVLERDGGIDQASSHPPKAEELDSTTSVIGKLNEQEKMKSKDSFSPSIIPSFLFSKQDTTLSLFFLLSFLLYPSVFSLELTPIDLVPGYILVQQALKRKKEEFMKQVRNVVRGKSSGPVHQGTDKVCSIFEMSDDPRKQGKKKKRSTPELTPTDLYTDTSVFTSLYLSCLHAFPPFCSLAEPLSHHFPSLDDLSQTCLFPSLSATFSDPSSTALSLLSSLSSLSLSLSTKLSPLWMLSWMTMWGGETWRLRVLDVMAMKKRNDNVRMKQRMREREIRRDKERRASILGDDGVSGVRRKKGILKPIVDHRIASLLSIPTRLEVGTIRTGSRLASSSTKHIDQTRQPSYTSIILDSLPKQTLVLSDSLVELFSQKKFPLHMFSVRTFSYSSSLTRPMVLSLLSAWQRIARNKEKVPLASRCMRTMSHASLSRSHSRAPSQSRSISRSQSITRSDAPSKDVEEGSSFDDATDDRFVTHDGFIERVDYRGKKHEEDAHRTMDSLDAMKRSIVDDEEEEDHLLQIERYRQHVEAYFTSPHGSPSPHRFAHSTYPSSVSLAADIAMLEELSNSDSDQMGSLRGMGVEKSKHDNGLHEGSTIAISDTGSDNACGIRRLFAFCQCCNGSKPQARQDWTISHSLPLISTLNIALSHKLLSSKPLSVLKPIIRPALQPMKIKGKLDIPKLSFLLNSISSISKLMYILARIPPPCYLTSLDFLRFPQPLLFLSSSSSLFFFYVSLLFLPKTSFSTLACSLAAAIFSPREFDTSVTNLFWREEIRFREEHRDPVRLKGKDILGVIPKIQSCPSSSDKVSPSFHPLLAFSQDLPPISGLSVTSSSSQPHVTFSAKKSVSLKSVFGSNTTVE</sequence>
<evidence type="ECO:0000313" key="2">
    <source>
        <dbReference type="EMBL" id="GKT32259.1"/>
    </source>
</evidence>
<feature type="region of interest" description="Disordered" evidence="1">
    <location>
        <begin position="482"/>
        <end position="502"/>
    </location>
</feature>
<accession>A0ABQ5KLB0</accession>
<dbReference type="Proteomes" id="UP001057375">
    <property type="component" value="Unassembled WGS sequence"/>
</dbReference>
<name>A0ABQ5KLB0_9EUKA</name>
<feature type="region of interest" description="Disordered" evidence="1">
    <location>
        <begin position="251"/>
        <end position="276"/>
    </location>
</feature>
<dbReference type="EMBL" id="BQXS01009961">
    <property type="protein sequence ID" value="GKT32259.1"/>
    <property type="molecule type" value="Genomic_DNA"/>
</dbReference>
<reference evidence="2" key="1">
    <citation type="submission" date="2022-03" db="EMBL/GenBank/DDBJ databases">
        <title>Draft genome sequence of Aduncisulcus paluster, a free-living microaerophilic Fornicata.</title>
        <authorList>
            <person name="Yuyama I."/>
            <person name="Kume K."/>
            <person name="Tamura T."/>
            <person name="Inagaki Y."/>
            <person name="Hashimoto T."/>
        </authorList>
    </citation>
    <scope>NUCLEOTIDE SEQUENCE</scope>
    <source>
        <strain evidence="2">NY0171</strain>
    </source>
</reference>
<gene>
    <name evidence="2" type="ORF">ADUPG1_006449</name>
</gene>
<keyword evidence="3" id="KW-1185">Reference proteome</keyword>
<evidence type="ECO:0000256" key="1">
    <source>
        <dbReference type="SAM" id="MobiDB-lite"/>
    </source>
</evidence>
<feature type="non-terminal residue" evidence="2">
    <location>
        <position position="1334"/>
    </location>
</feature>
<protein>
    <submittedName>
        <fullName evidence="2">Uncharacterized protein</fullName>
    </submittedName>
</protein>
<proteinExistence type="predicted"/>
<feature type="compositionally biased region" description="Low complexity" evidence="1">
    <location>
        <begin position="900"/>
        <end position="927"/>
    </location>
</feature>
<feature type="compositionally biased region" description="Basic and acidic residues" evidence="1">
    <location>
        <begin position="394"/>
        <end position="426"/>
    </location>
</feature>
<feature type="region of interest" description="Disordered" evidence="1">
    <location>
        <begin position="899"/>
        <end position="945"/>
    </location>
</feature>
<feature type="region of interest" description="Disordered" evidence="1">
    <location>
        <begin position="394"/>
        <end position="443"/>
    </location>
</feature>
<organism evidence="2 3">
    <name type="scientific">Aduncisulcus paluster</name>
    <dbReference type="NCBI Taxonomy" id="2918883"/>
    <lineage>
        <taxon>Eukaryota</taxon>
        <taxon>Metamonada</taxon>
        <taxon>Carpediemonas-like organisms</taxon>
        <taxon>Aduncisulcus</taxon>
    </lineage>
</organism>